<dbReference type="PROSITE" id="PS00061">
    <property type="entry name" value="ADH_SHORT"/>
    <property type="match status" value="1"/>
</dbReference>
<name>A0A382P7A8_9ZZZZ</name>
<dbReference type="PANTHER" id="PTHR42760">
    <property type="entry name" value="SHORT-CHAIN DEHYDROGENASES/REDUCTASES FAMILY MEMBER"/>
    <property type="match status" value="1"/>
</dbReference>
<reference evidence="2" key="1">
    <citation type="submission" date="2018-05" db="EMBL/GenBank/DDBJ databases">
        <authorList>
            <person name="Lanie J.A."/>
            <person name="Ng W.-L."/>
            <person name="Kazmierczak K.M."/>
            <person name="Andrzejewski T.M."/>
            <person name="Davidsen T.M."/>
            <person name="Wayne K.J."/>
            <person name="Tettelin H."/>
            <person name="Glass J.I."/>
            <person name="Rusch D."/>
            <person name="Podicherti R."/>
            <person name="Tsui H.-C.T."/>
            <person name="Winkler M.E."/>
        </authorList>
    </citation>
    <scope>NUCLEOTIDE SEQUENCE</scope>
</reference>
<dbReference type="FunFam" id="3.40.50.720:FF:000084">
    <property type="entry name" value="Short-chain dehydrogenase reductase"/>
    <property type="match status" value="1"/>
</dbReference>
<dbReference type="InterPro" id="IPR036291">
    <property type="entry name" value="NAD(P)-bd_dom_sf"/>
</dbReference>
<dbReference type="GO" id="GO:0016616">
    <property type="term" value="F:oxidoreductase activity, acting on the CH-OH group of donors, NAD or NADP as acceptor"/>
    <property type="evidence" value="ECO:0007669"/>
    <property type="project" value="TreeGrafter"/>
</dbReference>
<dbReference type="AlphaFoldDB" id="A0A382P7A8"/>
<protein>
    <recommendedName>
        <fullName evidence="3">Short-chain dehydrogenase/reductase SDR</fullName>
    </recommendedName>
</protein>
<dbReference type="PRINTS" id="PR00080">
    <property type="entry name" value="SDRFAMILY"/>
</dbReference>
<dbReference type="CDD" id="cd05233">
    <property type="entry name" value="SDR_c"/>
    <property type="match status" value="1"/>
</dbReference>
<dbReference type="Gene3D" id="3.40.50.720">
    <property type="entry name" value="NAD(P)-binding Rossmann-like Domain"/>
    <property type="match status" value="1"/>
</dbReference>
<dbReference type="EMBL" id="UINC01104953">
    <property type="protein sequence ID" value="SVC68505.1"/>
    <property type="molecule type" value="Genomic_DNA"/>
</dbReference>
<dbReference type="Pfam" id="PF13561">
    <property type="entry name" value="adh_short_C2"/>
    <property type="match status" value="1"/>
</dbReference>
<dbReference type="SUPFAM" id="SSF51735">
    <property type="entry name" value="NAD(P)-binding Rossmann-fold domains"/>
    <property type="match status" value="1"/>
</dbReference>
<dbReference type="InterPro" id="IPR020904">
    <property type="entry name" value="Sc_DH/Rdtase_CS"/>
</dbReference>
<proteinExistence type="inferred from homology"/>
<accession>A0A382P7A8</accession>
<comment type="similarity">
    <text evidence="1">Belongs to the short-chain dehydrogenases/reductases (SDR) family.</text>
</comment>
<organism evidence="2">
    <name type="scientific">marine metagenome</name>
    <dbReference type="NCBI Taxonomy" id="408172"/>
    <lineage>
        <taxon>unclassified sequences</taxon>
        <taxon>metagenomes</taxon>
        <taxon>ecological metagenomes</taxon>
    </lineage>
</organism>
<evidence type="ECO:0008006" key="3">
    <source>
        <dbReference type="Google" id="ProtNLM"/>
    </source>
</evidence>
<evidence type="ECO:0000256" key="1">
    <source>
        <dbReference type="ARBA" id="ARBA00006484"/>
    </source>
</evidence>
<dbReference type="InterPro" id="IPR002347">
    <property type="entry name" value="SDR_fam"/>
</dbReference>
<dbReference type="PRINTS" id="PR00081">
    <property type="entry name" value="GDHRDH"/>
</dbReference>
<sequence length="252" mass="27671">MTTNPIYNFNNKTAIVTGAGGGMGKEIVLALSKFGAKVYGIDLKEKPEEYANLNIKYFQEDITKFDKIDLIFDQVFKETKRLDFLANVAGVLLFGKDKSLVDIDLDVYDQVININLKASTYAARKAIPLMQKTGGGSMVHISSVQAYRGDPLPQDAYSQSKAAILNLSKSIAMQFAKDGIRSNTIVPGLTMTPLQDRWKNDKETQSKIANHIPLGRLGKPEDMADGTLFLFSEASSFITGTELIIDGGLLLH</sequence>
<gene>
    <name evidence="2" type="ORF">METZ01_LOCUS321359</name>
</gene>
<evidence type="ECO:0000313" key="2">
    <source>
        <dbReference type="EMBL" id="SVC68505.1"/>
    </source>
</evidence>